<dbReference type="HOGENOM" id="CLU_1173803_0_0_9"/>
<protein>
    <submittedName>
        <fullName evidence="1">Uncharacterized protein</fullName>
    </submittedName>
</protein>
<accession>C0EH98</accession>
<comment type="caution">
    <text evidence="1">The sequence shown here is derived from an EMBL/GenBank/DDBJ whole genome shotgun (WGS) entry which is preliminary data.</text>
</comment>
<dbReference type="EMBL" id="ACEC01000115">
    <property type="protein sequence ID" value="EEG29185.1"/>
    <property type="molecule type" value="Genomic_DNA"/>
</dbReference>
<name>C0EH98_9FIRM</name>
<dbReference type="AlphaFoldDB" id="C0EH98"/>
<keyword evidence="2" id="KW-1185">Reference proteome</keyword>
<evidence type="ECO:0000313" key="1">
    <source>
        <dbReference type="EMBL" id="EEG29185.1"/>
    </source>
</evidence>
<evidence type="ECO:0000313" key="2">
    <source>
        <dbReference type="Proteomes" id="UP000003340"/>
    </source>
</evidence>
<proteinExistence type="predicted"/>
<reference evidence="1 2" key="2">
    <citation type="submission" date="2009-02" db="EMBL/GenBank/DDBJ databases">
        <title>Draft genome sequence of Clostridium methylpentosum (DSM 5476).</title>
        <authorList>
            <person name="Sudarsanam P."/>
            <person name="Ley R."/>
            <person name="Guruge J."/>
            <person name="Turnbaugh P.J."/>
            <person name="Mahowald M."/>
            <person name="Liep D."/>
            <person name="Gordon J."/>
        </authorList>
    </citation>
    <scope>NUCLEOTIDE SEQUENCE [LARGE SCALE GENOMIC DNA]</scope>
    <source>
        <strain evidence="1 2">DSM 5476</strain>
    </source>
</reference>
<sequence>MNTVYETFLNERELARILQVGKPELVVRQLLDSCLCLYPTQAGLAMVCEDPLQSNDYQALDRVVVSVFDYVEDLSRRAHILRFFSAAARRYRASLDTFHIHTAPDGSDREVPLEIGEEKARLLQGFLTDPAFQGIEPACFLRDIVHRHLGLLPDFLPEELLDGAPRLLLDVFREFLSESLIRLFQVVLLQFYTQQSGFSLPGREAGEHILALGRFFTEFGTANWKLQQRKRARSRR</sequence>
<gene>
    <name evidence="1" type="ORF">CLOSTMETH_03298</name>
</gene>
<organism evidence="1 2">
    <name type="scientific">[Clostridium] methylpentosum DSM 5476</name>
    <dbReference type="NCBI Taxonomy" id="537013"/>
    <lineage>
        <taxon>Bacteria</taxon>
        <taxon>Bacillati</taxon>
        <taxon>Bacillota</taxon>
        <taxon>Clostridia</taxon>
        <taxon>Eubacteriales</taxon>
        <taxon>Oscillospiraceae</taxon>
        <taxon>Oscillospiraceae incertae sedis</taxon>
    </lineage>
</organism>
<reference evidence="1 2" key="1">
    <citation type="submission" date="2009-01" db="EMBL/GenBank/DDBJ databases">
        <authorList>
            <person name="Fulton L."/>
            <person name="Clifton S."/>
            <person name="Fulton B."/>
            <person name="Xu J."/>
            <person name="Minx P."/>
            <person name="Pepin K.H."/>
            <person name="Johnson M."/>
            <person name="Bhonagiri V."/>
            <person name="Nash W.E."/>
            <person name="Mardis E.R."/>
            <person name="Wilson R.K."/>
        </authorList>
    </citation>
    <scope>NUCLEOTIDE SEQUENCE [LARGE SCALE GENOMIC DNA]</scope>
    <source>
        <strain evidence="1 2">DSM 5476</strain>
    </source>
</reference>
<dbReference type="Proteomes" id="UP000003340">
    <property type="component" value="Unassembled WGS sequence"/>
</dbReference>